<dbReference type="InterPro" id="IPR037923">
    <property type="entry name" value="HTH-like"/>
</dbReference>
<dbReference type="RefSeq" id="WP_210656642.1">
    <property type="nucleotide sequence ID" value="NZ_JAGKSP010000002.1"/>
</dbReference>
<dbReference type="PROSITE" id="PS01124">
    <property type="entry name" value="HTH_ARAC_FAMILY_2"/>
    <property type="match status" value="1"/>
</dbReference>
<dbReference type="Pfam" id="PF12833">
    <property type="entry name" value="HTH_18"/>
    <property type="match status" value="1"/>
</dbReference>
<dbReference type="InterPro" id="IPR020449">
    <property type="entry name" value="Tscrpt_reg_AraC-type_HTH"/>
</dbReference>
<evidence type="ECO:0000313" key="5">
    <source>
        <dbReference type="EMBL" id="MBP3962433.1"/>
    </source>
</evidence>
<dbReference type="InterPro" id="IPR003313">
    <property type="entry name" value="AraC-bd"/>
</dbReference>
<proteinExistence type="predicted"/>
<name>A0ABS5C929_9BACL</name>
<dbReference type="Pfam" id="PF02311">
    <property type="entry name" value="AraC_binding"/>
    <property type="match status" value="1"/>
</dbReference>
<evidence type="ECO:0000256" key="2">
    <source>
        <dbReference type="ARBA" id="ARBA00023125"/>
    </source>
</evidence>
<keyword evidence="6" id="KW-1185">Reference proteome</keyword>
<evidence type="ECO:0000256" key="1">
    <source>
        <dbReference type="ARBA" id="ARBA00023015"/>
    </source>
</evidence>
<dbReference type="InterPro" id="IPR009057">
    <property type="entry name" value="Homeodomain-like_sf"/>
</dbReference>
<organism evidence="5 6">
    <name type="scientific">Paenibacillus lignilyticus</name>
    <dbReference type="NCBI Taxonomy" id="1172615"/>
    <lineage>
        <taxon>Bacteria</taxon>
        <taxon>Bacillati</taxon>
        <taxon>Bacillota</taxon>
        <taxon>Bacilli</taxon>
        <taxon>Bacillales</taxon>
        <taxon>Paenibacillaceae</taxon>
        <taxon>Paenibacillus</taxon>
    </lineage>
</organism>
<evidence type="ECO:0000259" key="4">
    <source>
        <dbReference type="PROSITE" id="PS01124"/>
    </source>
</evidence>
<comment type="caution">
    <text evidence="5">The sequence shown here is derived from an EMBL/GenBank/DDBJ whole genome shotgun (WGS) entry which is preliminary data.</text>
</comment>
<keyword evidence="3" id="KW-0804">Transcription</keyword>
<dbReference type="SUPFAM" id="SSF51215">
    <property type="entry name" value="Regulatory protein AraC"/>
    <property type="match status" value="1"/>
</dbReference>
<sequence length="270" mass="30556">MRIRKHGLAEVEGGVGSRAGGVHPYGELLCITEGEADLEWSGMTYHANGTALFVILPNTPHQLVQRSHRLCYWFVEFHEEDAAALPSVDLIYRWNSMQSDISWSSAPYPALRAAFEAVRMLMMAETSFAPAIFQEALLSDLHKLLVFIPNITALTPQAPSYSSGEMLVTEVLRFLESVFPQSISLQTIADYTHYNPSYLVRLFRQHTGKTPFSYLNELRLAAASQYLLHSDMTVQHVSQACGFQSIHYFSRTFKKQFGMSPSEWRKPSRT</sequence>
<accession>A0ABS5C929</accession>
<keyword evidence="1" id="KW-0805">Transcription regulation</keyword>
<dbReference type="PANTHER" id="PTHR43280:SF2">
    <property type="entry name" value="HTH-TYPE TRANSCRIPTIONAL REGULATOR EXSA"/>
    <property type="match status" value="1"/>
</dbReference>
<keyword evidence="2" id="KW-0238">DNA-binding</keyword>
<dbReference type="SUPFAM" id="SSF46689">
    <property type="entry name" value="Homeodomain-like"/>
    <property type="match status" value="2"/>
</dbReference>
<dbReference type="EMBL" id="JAGKSP010000002">
    <property type="protein sequence ID" value="MBP3962433.1"/>
    <property type="molecule type" value="Genomic_DNA"/>
</dbReference>
<dbReference type="SMART" id="SM00342">
    <property type="entry name" value="HTH_ARAC"/>
    <property type="match status" value="1"/>
</dbReference>
<dbReference type="Proteomes" id="UP000673394">
    <property type="component" value="Unassembled WGS sequence"/>
</dbReference>
<dbReference type="PANTHER" id="PTHR43280">
    <property type="entry name" value="ARAC-FAMILY TRANSCRIPTIONAL REGULATOR"/>
    <property type="match status" value="1"/>
</dbReference>
<evidence type="ECO:0000313" key="6">
    <source>
        <dbReference type="Proteomes" id="UP000673394"/>
    </source>
</evidence>
<dbReference type="InterPro" id="IPR018060">
    <property type="entry name" value="HTH_AraC"/>
</dbReference>
<gene>
    <name evidence="5" type="ORF">I8J30_06910</name>
</gene>
<dbReference type="Gene3D" id="1.10.10.60">
    <property type="entry name" value="Homeodomain-like"/>
    <property type="match status" value="2"/>
</dbReference>
<protein>
    <submittedName>
        <fullName evidence="5">Helix-turn-helix transcriptional regulator</fullName>
    </submittedName>
</protein>
<feature type="domain" description="HTH araC/xylS-type" evidence="4">
    <location>
        <begin position="169"/>
        <end position="267"/>
    </location>
</feature>
<reference evidence="5 6" key="1">
    <citation type="submission" date="2021-04" db="EMBL/GenBank/DDBJ databases">
        <title>Paenibacillus sp. DLE-14 whole genome sequence.</title>
        <authorList>
            <person name="Ham Y.J."/>
        </authorList>
    </citation>
    <scope>NUCLEOTIDE SEQUENCE [LARGE SCALE GENOMIC DNA]</scope>
    <source>
        <strain evidence="5 6">DLE-14</strain>
    </source>
</reference>
<evidence type="ECO:0000256" key="3">
    <source>
        <dbReference type="ARBA" id="ARBA00023163"/>
    </source>
</evidence>
<dbReference type="PRINTS" id="PR00032">
    <property type="entry name" value="HTHARAC"/>
</dbReference>